<proteinExistence type="predicted"/>
<dbReference type="Gene3D" id="3.40.50.300">
    <property type="entry name" value="P-loop containing nucleotide triphosphate hydrolases"/>
    <property type="match status" value="2"/>
</dbReference>
<dbReference type="InterPro" id="IPR016628">
    <property type="entry name" value="ATPase_SAG2001_prd"/>
</dbReference>
<keyword evidence="3" id="KW-1185">Reference proteome</keyword>
<accession>A0A1I3X437</accession>
<reference evidence="3" key="1">
    <citation type="submission" date="2016-10" db="EMBL/GenBank/DDBJ databases">
        <authorList>
            <person name="Varghese N."/>
            <person name="Submissions S."/>
        </authorList>
    </citation>
    <scope>NUCLEOTIDE SEQUENCE [LARGE SCALE GENOMIC DNA]</scope>
    <source>
        <strain evidence="3">DSM 16108</strain>
    </source>
</reference>
<sequence>MTYPIKYIENNLVWNTDGECFAYYELIPYNYSFLSPDQKNQVHDSFRQLIAQNRDGKIHALQISTESSIRTAQERSKEEISGRLKKIAEEKVDQQTEALIEMIGENQVDYRFYIGFKLLLNEKEVSVKTVGEEVKNAFSEFFKSVNHNLMGDFVSMPQDDVLRYQKVEKLLENKLTRRFKVRALTKDDFGYLIEHLYGKSGTAYDDYEYHLPKDEIDGKTLIKRYDLIKPTRCLMEEKQRHLRIEQEDETIYAAYFTIDSIIGELEFPNSEIFYYQQQQFTFPIDTSMNIDIVSNKKALTTVRNKKKELKDLDNHAWQNDTETNTNVVEALDSVNELENNLDNTKESMYKLSYVIRVTAPDLEELKRRCNEVKDFYDDVNIKLVRPFGDMLGLHQEFLPASKRYMNDYVQYVTSDFLAGLGFGATQMLGEKEGIYIGYSLDTGRNVYLKPDLASQGVKHSVTNALSAAFVGSLGGGKSFSNNLLVYYSVLFGAQALIVDPKGERGRWKDTLPEIAHEINIVNLTSEDKNKGLLDPYVIMTNVKDSESLAIDILTFLTGISSRDGEKFPVLRKAIRAVTNSEQRGLLKVIEELRVENNPVSNSIADHIESFTDYDFAQLLFSDGELKQSISLEKQLNIIQVADLVLPDSDTEFEEYTTMELLSVAMLIVISTFALDLIHTDRSRFKIVDLDEAWSFLQVAQGKALSMKLVRAGRAMNAGVYFVTQNTDDLLDEKMKNNIGLKFAFRSTDSNEIKKTLAFFGVDPEDEANQKRLQELENGQCLIQDIYGRVGVIQFHPIFEELLHAFDTRPPKRKEVEDDT</sequence>
<dbReference type="PIRSF" id="PIRSF015040">
    <property type="entry name" value="ATPase_SAG2001_prd"/>
    <property type="match status" value="1"/>
</dbReference>
<dbReference type="SUPFAM" id="SSF52540">
    <property type="entry name" value="P-loop containing nucleoside triphosphate hydrolases"/>
    <property type="match status" value="1"/>
</dbReference>
<dbReference type="AlphaFoldDB" id="A0A1I3X437"/>
<evidence type="ECO:0000313" key="3">
    <source>
        <dbReference type="Proteomes" id="UP000199589"/>
    </source>
</evidence>
<dbReference type="Proteomes" id="UP000199589">
    <property type="component" value="Unassembled WGS sequence"/>
</dbReference>
<keyword evidence="1" id="KW-0175">Coiled coil</keyword>
<dbReference type="PANTHER" id="PTHR30121:SF6">
    <property type="entry name" value="SLR6007 PROTEIN"/>
    <property type="match status" value="1"/>
</dbReference>
<evidence type="ECO:0000313" key="2">
    <source>
        <dbReference type="EMBL" id="SFK14384.1"/>
    </source>
</evidence>
<dbReference type="RefSeq" id="WP_091896639.1">
    <property type="nucleotide sequence ID" value="NZ_FOSJ01000012.1"/>
</dbReference>
<protein>
    <submittedName>
        <fullName evidence="2">AAA-like domain-containing protein</fullName>
    </submittedName>
</protein>
<dbReference type="PANTHER" id="PTHR30121">
    <property type="entry name" value="UNCHARACTERIZED PROTEIN YJGR-RELATED"/>
    <property type="match status" value="1"/>
</dbReference>
<dbReference type="InterPro" id="IPR027417">
    <property type="entry name" value="P-loop_NTPase"/>
</dbReference>
<organism evidence="2 3">
    <name type="scientific">Marinilactibacillus piezotolerans</name>
    <dbReference type="NCBI Taxonomy" id="258723"/>
    <lineage>
        <taxon>Bacteria</taxon>
        <taxon>Bacillati</taxon>
        <taxon>Bacillota</taxon>
        <taxon>Bacilli</taxon>
        <taxon>Lactobacillales</taxon>
        <taxon>Carnobacteriaceae</taxon>
        <taxon>Marinilactibacillus</taxon>
    </lineage>
</organism>
<dbReference type="Pfam" id="PF12846">
    <property type="entry name" value="AAA_10"/>
    <property type="match status" value="1"/>
</dbReference>
<dbReference type="InterPro" id="IPR051162">
    <property type="entry name" value="T4SS_component"/>
</dbReference>
<gene>
    <name evidence="2" type="ORF">SAMN04488569_101219</name>
</gene>
<dbReference type="OrthoDB" id="1647424at2"/>
<dbReference type="EMBL" id="FOSJ01000012">
    <property type="protein sequence ID" value="SFK14384.1"/>
    <property type="molecule type" value="Genomic_DNA"/>
</dbReference>
<name>A0A1I3X437_9LACT</name>
<evidence type="ECO:0000256" key="1">
    <source>
        <dbReference type="SAM" id="Coils"/>
    </source>
</evidence>
<feature type="coiled-coil region" evidence="1">
    <location>
        <begin position="295"/>
        <end position="382"/>
    </location>
</feature>